<keyword evidence="3" id="KW-0378">Hydrolase</keyword>
<dbReference type="InterPro" id="IPR013128">
    <property type="entry name" value="Peptidase_C1A"/>
</dbReference>
<dbReference type="PANTHER" id="PTHR12411">
    <property type="entry name" value="CYSTEINE PROTEASE FAMILY C1-RELATED"/>
    <property type="match status" value="1"/>
</dbReference>
<keyword evidence="7" id="KW-1185">Reference proteome</keyword>
<evidence type="ECO:0000256" key="3">
    <source>
        <dbReference type="ARBA" id="ARBA00022801"/>
    </source>
</evidence>
<accession>A0ABQ8BLR8</accession>
<evidence type="ECO:0000256" key="1">
    <source>
        <dbReference type="ARBA" id="ARBA00008455"/>
    </source>
</evidence>
<reference evidence="6 7" key="1">
    <citation type="submission" date="2021-05" db="EMBL/GenBank/DDBJ databases">
        <title>Genome Assembly of Synthetic Allotetraploid Brassica napus Reveals Homoeologous Exchanges between Subgenomes.</title>
        <authorList>
            <person name="Davis J.T."/>
        </authorList>
    </citation>
    <scope>NUCLEOTIDE SEQUENCE [LARGE SCALE GENOMIC DNA]</scope>
    <source>
        <strain evidence="7">cv. Da-Ae</strain>
        <tissue evidence="6">Seedling</tissue>
    </source>
</reference>
<dbReference type="SUPFAM" id="SSF54001">
    <property type="entry name" value="Cysteine proteinases"/>
    <property type="match status" value="1"/>
</dbReference>
<dbReference type="InterPro" id="IPR000668">
    <property type="entry name" value="Peptidase_C1A_C"/>
</dbReference>
<name>A0ABQ8BLR8_BRANA</name>
<evidence type="ECO:0000256" key="4">
    <source>
        <dbReference type="ARBA" id="ARBA00022807"/>
    </source>
</evidence>
<gene>
    <name evidence="6" type="ORF">HID58_037591</name>
</gene>
<evidence type="ECO:0000259" key="5">
    <source>
        <dbReference type="SMART" id="SM00645"/>
    </source>
</evidence>
<comment type="caution">
    <text evidence="6">The sequence shown here is derived from an EMBL/GenBank/DDBJ whole genome shotgun (WGS) entry which is preliminary data.</text>
</comment>
<evidence type="ECO:0000256" key="2">
    <source>
        <dbReference type="ARBA" id="ARBA00022670"/>
    </source>
</evidence>
<dbReference type="Gene3D" id="3.90.70.10">
    <property type="entry name" value="Cysteine proteinases"/>
    <property type="match status" value="1"/>
</dbReference>
<dbReference type="Pfam" id="PF00112">
    <property type="entry name" value="Peptidase_C1"/>
    <property type="match status" value="1"/>
</dbReference>
<protein>
    <recommendedName>
        <fullName evidence="5">Peptidase C1A papain C-terminal domain-containing protein</fullName>
    </recommendedName>
</protein>
<sequence>LRWQAPLCSSYIGYRFWFDSAVCETVVRENPVVKATNVKRGGDLMEFEKLFLWYSWHKWWNSLEMRILQLIYDVGLGNNSYLNNYFILGCIETNKKVKSFWLGLNEFADLSHEEFKNEYLGLKTDIERGDDERSYQEFAYKDVDVETLPKSKEKNQGSCGSYKQNCDRKLVEGINKIVTGNLTILSEQELIDCESSVTQLTTMVAPENKNGDSNNKKCCLMDYAFEYIFKNGGDESEMVTISGQQDVPRNDEKSLLKALAHHLSVSLLILLGVFDGRCSLCMDQARVQIIVNCFGCIRTKRNTYKLEALCGINKMASFLH</sequence>
<comment type="similarity">
    <text evidence="1">Belongs to the peptidase C1 family.</text>
</comment>
<keyword evidence="2" id="KW-0645">Protease</keyword>
<proteinExistence type="inferred from homology"/>
<dbReference type="Proteomes" id="UP000824890">
    <property type="component" value="Unassembled WGS sequence"/>
</dbReference>
<keyword evidence="4" id="KW-0788">Thiol protease</keyword>
<dbReference type="SMART" id="SM00645">
    <property type="entry name" value="Pept_C1"/>
    <property type="match status" value="1"/>
</dbReference>
<evidence type="ECO:0000313" key="6">
    <source>
        <dbReference type="EMBL" id="KAH0905764.1"/>
    </source>
</evidence>
<dbReference type="EMBL" id="JAGKQM010000010">
    <property type="protein sequence ID" value="KAH0905764.1"/>
    <property type="molecule type" value="Genomic_DNA"/>
</dbReference>
<feature type="non-terminal residue" evidence="6">
    <location>
        <position position="1"/>
    </location>
</feature>
<dbReference type="InterPro" id="IPR038765">
    <property type="entry name" value="Papain-like_cys_pep_sf"/>
</dbReference>
<feature type="domain" description="Peptidase C1A papain C-terminal" evidence="5">
    <location>
        <begin position="139"/>
        <end position="320"/>
    </location>
</feature>
<evidence type="ECO:0000313" key="7">
    <source>
        <dbReference type="Proteomes" id="UP000824890"/>
    </source>
</evidence>
<organism evidence="6 7">
    <name type="scientific">Brassica napus</name>
    <name type="common">Rape</name>
    <dbReference type="NCBI Taxonomy" id="3708"/>
    <lineage>
        <taxon>Eukaryota</taxon>
        <taxon>Viridiplantae</taxon>
        <taxon>Streptophyta</taxon>
        <taxon>Embryophyta</taxon>
        <taxon>Tracheophyta</taxon>
        <taxon>Spermatophyta</taxon>
        <taxon>Magnoliopsida</taxon>
        <taxon>eudicotyledons</taxon>
        <taxon>Gunneridae</taxon>
        <taxon>Pentapetalae</taxon>
        <taxon>rosids</taxon>
        <taxon>malvids</taxon>
        <taxon>Brassicales</taxon>
        <taxon>Brassicaceae</taxon>
        <taxon>Brassiceae</taxon>
        <taxon>Brassica</taxon>
    </lineage>
</organism>